<keyword evidence="2 8" id="KW-0812">Transmembrane</keyword>
<feature type="domain" description="G-protein coupled receptors family 1 profile" evidence="9">
    <location>
        <begin position="23"/>
        <end position="262"/>
    </location>
</feature>
<dbReference type="GO" id="GO:0004930">
    <property type="term" value="F:G protein-coupled receptor activity"/>
    <property type="evidence" value="ECO:0007669"/>
    <property type="project" value="UniProtKB-KW"/>
</dbReference>
<evidence type="ECO:0000256" key="4">
    <source>
        <dbReference type="ARBA" id="ARBA00023040"/>
    </source>
</evidence>
<name>A0A8C9SII5_SCLFO</name>
<evidence type="ECO:0000256" key="7">
    <source>
        <dbReference type="ARBA" id="ARBA00023224"/>
    </source>
</evidence>
<dbReference type="SUPFAM" id="SSF81321">
    <property type="entry name" value="Family A G protein-coupled receptor-like"/>
    <property type="match status" value="1"/>
</dbReference>
<reference evidence="10" key="3">
    <citation type="submission" date="2025-09" db="UniProtKB">
        <authorList>
            <consortium name="Ensembl"/>
        </authorList>
    </citation>
    <scope>IDENTIFICATION</scope>
</reference>
<reference evidence="10 11" key="1">
    <citation type="submission" date="2019-04" db="EMBL/GenBank/DDBJ databases">
        <authorList>
            <consortium name="Wellcome Sanger Institute Data Sharing"/>
        </authorList>
    </citation>
    <scope>NUCLEOTIDE SEQUENCE [LARGE SCALE GENOMIC DNA]</scope>
</reference>
<keyword evidence="3 8" id="KW-1133">Transmembrane helix</keyword>
<dbReference type="Gene3D" id="1.20.1070.10">
    <property type="entry name" value="Rhodopsin 7-helix transmembrane proteins"/>
    <property type="match status" value="1"/>
</dbReference>
<dbReference type="AlphaFoldDB" id="A0A8C9SII5"/>
<protein>
    <submittedName>
        <fullName evidence="10">Olfactory receptor class A related 5</fullName>
    </submittedName>
</protein>
<dbReference type="PRINTS" id="PR00237">
    <property type="entry name" value="GPCRRHODOPSN"/>
</dbReference>
<dbReference type="Proteomes" id="UP000694397">
    <property type="component" value="Chromosome 6"/>
</dbReference>
<keyword evidence="5 8" id="KW-0472">Membrane</keyword>
<keyword evidence="4" id="KW-0297">G-protein coupled receptor</keyword>
<dbReference type="InterPro" id="IPR000276">
    <property type="entry name" value="GPCR_Rhodpsn"/>
</dbReference>
<feature type="transmembrane region" description="Helical" evidence="8">
    <location>
        <begin position="81"/>
        <end position="105"/>
    </location>
</feature>
<dbReference type="CDD" id="cd00637">
    <property type="entry name" value="7tm_classA_rhodopsin-like"/>
    <property type="match status" value="1"/>
</dbReference>
<gene>
    <name evidence="10" type="primary">LOC108933229</name>
</gene>
<dbReference type="GeneTree" id="ENSGT00730000112225"/>
<dbReference type="GO" id="GO:0016020">
    <property type="term" value="C:membrane"/>
    <property type="evidence" value="ECO:0007669"/>
    <property type="project" value="UniProtKB-SubCell"/>
</dbReference>
<dbReference type="InterPro" id="IPR017452">
    <property type="entry name" value="GPCR_Rhodpsn_7TM"/>
</dbReference>
<evidence type="ECO:0000313" key="11">
    <source>
        <dbReference type="Proteomes" id="UP000694397"/>
    </source>
</evidence>
<feature type="transmembrane region" description="Helical" evidence="8">
    <location>
        <begin position="12"/>
        <end position="31"/>
    </location>
</feature>
<dbReference type="Pfam" id="PF00001">
    <property type="entry name" value="7tm_1"/>
    <property type="match status" value="1"/>
</dbReference>
<comment type="subcellular location">
    <subcellularLocation>
        <location evidence="1">Membrane</location>
        <topology evidence="1">Multi-pass membrane protein</topology>
    </subcellularLocation>
</comment>
<sequence length="275" mass="30337">MDTAKWIESFIRALMCLLGILGNNWLAICSLPDRASRLRTNEALFLNLAASNLITNCLVDLPDTIADFANGWFWGKFYCKVFMFCAGLSETSSILSTLLISVFWYQKLVGSLRRGGAPVAMDNLHLVALLLAGGWVVAMAFSIPRMFFATLETQNQSRAECTDSFRSKRAKESYEITYVTLANAIPIAGIVFATARPDKPTSNPSSQVRAAKSVVAVASVFLVCWMTHLLLHIYSNVSHVSVLVEIASYIAASYTSIIPYIFLYGVRKLSCPCCK</sequence>
<dbReference type="Ensembl" id="ENSSFOT00015032383.2">
    <property type="protein sequence ID" value="ENSSFOP00015032026.2"/>
    <property type="gene ID" value="ENSSFOG00015020507.2"/>
</dbReference>
<evidence type="ECO:0000256" key="3">
    <source>
        <dbReference type="ARBA" id="ARBA00022989"/>
    </source>
</evidence>
<accession>A0A8C9SII5</accession>
<dbReference type="PANTHER" id="PTHR10489:SF932">
    <property type="entry name" value="G-PROTEIN COUPLED RECEPTORS FAMILY 1 PROFILE DOMAIN-CONTAINING PROTEIN"/>
    <property type="match status" value="1"/>
</dbReference>
<organism evidence="10 11">
    <name type="scientific">Scleropages formosus</name>
    <name type="common">Asian bonytongue</name>
    <name type="synonym">Osteoglossum formosum</name>
    <dbReference type="NCBI Taxonomy" id="113540"/>
    <lineage>
        <taxon>Eukaryota</taxon>
        <taxon>Metazoa</taxon>
        <taxon>Chordata</taxon>
        <taxon>Craniata</taxon>
        <taxon>Vertebrata</taxon>
        <taxon>Euteleostomi</taxon>
        <taxon>Actinopterygii</taxon>
        <taxon>Neopterygii</taxon>
        <taxon>Teleostei</taxon>
        <taxon>Osteoglossocephala</taxon>
        <taxon>Osteoglossomorpha</taxon>
        <taxon>Osteoglossiformes</taxon>
        <taxon>Osteoglossidae</taxon>
        <taxon>Scleropages</taxon>
    </lineage>
</organism>
<keyword evidence="11" id="KW-1185">Reference proteome</keyword>
<dbReference type="OrthoDB" id="9909512at2759"/>
<evidence type="ECO:0000256" key="1">
    <source>
        <dbReference type="ARBA" id="ARBA00004141"/>
    </source>
</evidence>
<feature type="transmembrane region" description="Helical" evidence="8">
    <location>
        <begin position="43"/>
        <end position="61"/>
    </location>
</feature>
<feature type="transmembrane region" description="Helical" evidence="8">
    <location>
        <begin position="214"/>
        <end position="234"/>
    </location>
</feature>
<reference evidence="10" key="2">
    <citation type="submission" date="2025-08" db="UniProtKB">
        <authorList>
            <consortium name="Ensembl"/>
        </authorList>
    </citation>
    <scope>IDENTIFICATION</scope>
</reference>
<evidence type="ECO:0000256" key="5">
    <source>
        <dbReference type="ARBA" id="ARBA00023136"/>
    </source>
</evidence>
<dbReference type="InterPro" id="IPR050119">
    <property type="entry name" value="CCR1-9-like"/>
</dbReference>
<feature type="transmembrane region" description="Helical" evidence="8">
    <location>
        <begin position="176"/>
        <end position="193"/>
    </location>
</feature>
<keyword evidence="6" id="KW-0675">Receptor</keyword>
<feature type="transmembrane region" description="Helical" evidence="8">
    <location>
        <begin position="126"/>
        <end position="148"/>
    </location>
</feature>
<keyword evidence="7" id="KW-0807">Transducer</keyword>
<evidence type="ECO:0000256" key="8">
    <source>
        <dbReference type="SAM" id="Phobius"/>
    </source>
</evidence>
<feature type="transmembrane region" description="Helical" evidence="8">
    <location>
        <begin position="246"/>
        <end position="266"/>
    </location>
</feature>
<dbReference type="PANTHER" id="PTHR10489">
    <property type="entry name" value="CELL ADHESION MOLECULE"/>
    <property type="match status" value="1"/>
</dbReference>
<evidence type="ECO:0000256" key="2">
    <source>
        <dbReference type="ARBA" id="ARBA00022692"/>
    </source>
</evidence>
<evidence type="ECO:0000256" key="6">
    <source>
        <dbReference type="ARBA" id="ARBA00023170"/>
    </source>
</evidence>
<proteinExistence type="predicted"/>
<evidence type="ECO:0000313" key="10">
    <source>
        <dbReference type="Ensembl" id="ENSSFOP00015032026.2"/>
    </source>
</evidence>
<dbReference type="PROSITE" id="PS50262">
    <property type="entry name" value="G_PROTEIN_RECEP_F1_2"/>
    <property type="match status" value="1"/>
</dbReference>
<evidence type="ECO:0000259" key="9">
    <source>
        <dbReference type="PROSITE" id="PS50262"/>
    </source>
</evidence>